<protein>
    <submittedName>
        <fullName evidence="2">Uncharacterized protein</fullName>
    </submittedName>
</protein>
<gene>
    <name evidence="2" type="ORF">BGZ80_006928</name>
</gene>
<keyword evidence="3" id="KW-1185">Reference proteome</keyword>
<dbReference type="AlphaFoldDB" id="A0A9P6T1N2"/>
<organism evidence="2 3">
    <name type="scientific">Entomortierella chlamydospora</name>
    <dbReference type="NCBI Taxonomy" id="101097"/>
    <lineage>
        <taxon>Eukaryota</taxon>
        <taxon>Fungi</taxon>
        <taxon>Fungi incertae sedis</taxon>
        <taxon>Mucoromycota</taxon>
        <taxon>Mortierellomycotina</taxon>
        <taxon>Mortierellomycetes</taxon>
        <taxon>Mortierellales</taxon>
        <taxon>Mortierellaceae</taxon>
        <taxon>Entomortierella</taxon>
    </lineage>
</organism>
<evidence type="ECO:0000256" key="1">
    <source>
        <dbReference type="SAM" id="MobiDB-lite"/>
    </source>
</evidence>
<feature type="region of interest" description="Disordered" evidence="1">
    <location>
        <begin position="85"/>
        <end position="106"/>
    </location>
</feature>
<dbReference type="Proteomes" id="UP000703661">
    <property type="component" value="Unassembled WGS sequence"/>
</dbReference>
<comment type="caution">
    <text evidence="2">The sequence shown here is derived from an EMBL/GenBank/DDBJ whole genome shotgun (WGS) entry which is preliminary data.</text>
</comment>
<feature type="compositionally biased region" description="Basic and acidic residues" evidence="1">
    <location>
        <begin position="93"/>
        <end position="106"/>
    </location>
</feature>
<reference evidence="2" key="1">
    <citation type="journal article" date="2020" name="Fungal Divers.">
        <title>Resolving the Mortierellaceae phylogeny through synthesis of multi-gene phylogenetics and phylogenomics.</title>
        <authorList>
            <person name="Vandepol N."/>
            <person name="Liber J."/>
            <person name="Desiro A."/>
            <person name="Na H."/>
            <person name="Kennedy M."/>
            <person name="Barry K."/>
            <person name="Grigoriev I.V."/>
            <person name="Miller A.N."/>
            <person name="O'Donnell K."/>
            <person name="Stajich J.E."/>
            <person name="Bonito G."/>
        </authorList>
    </citation>
    <scope>NUCLEOTIDE SEQUENCE</scope>
    <source>
        <strain evidence="2">NRRL 2769</strain>
    </source>
</reference>
<evidence type="ECO:0000313" key="2">
    <source>
        <dbReference type="EMBL" id="KAG0018632.1"/>
    </source>
</evidence>
<dbReference type="EMBL" id="JAAAID010000346">
    <property type="protein sequence ID" value="KAG0018632.1"/>
    <property type="molecule type" value="Genomic_DNA"/>
</dbReference>
<accession>A0A9P6T1N2</accession>
<proteinExistence type="predicted"/>
<sequence>MDFVNCKIEKNSKQDSLEISLGALLSDIDMENVDTVFDVCHMLVINQIGMTSRTSALASFYRGLVPTWLTASIHKIYKTVAMRSNDQTPESDVGLKKYQEPKSSDKKKIVIKGKRNRVDHVIKT</sequence>
<evidence type="ECO:0000313" key="3">
    <source>
        <dbReference type="Proteomes" id="UP000703661"/>
    </source>
</evidence>
<name>A0A9P6T1N2_9FUNG</name>